<dbReference type="AlphaFoldDB" id="A0A1H9HJA9"/>
<keyword evidence="3" id="KW-1185">Reference proteome</keyword>
<name>A0A1H9HJA9_9SPIR</name>
<keyword evidence="1" id="KW-0732">Signal</keyword>
<evidence type="ECO:0000313" key="2">
    <source>
        <dbReference type="EMBL" id="SEQ62431.1"/>
    </source>
</evidence>
<protein>
    <submittedName>
        <fullName evidence="2">Uncharacterized protein</fullName>
    </submittedName>
</protein>
<proteinExistence type="predicted"/>
<accession>A0A1H9HJA9</accession>
<evidence type="ECO:0000313" key="3">
    <source>
        <dbReference type="Proteomes" id="UP000182360"/>
    </source>
</evidence>
<sequence length="718" mass="81404">MKYLKAIKFSGLLFSLICFFGCSGMSEKKSDVQNDNFIIRGSVSLQQESKSVGRAAYPSFEIINEIKWSVTAVCDDETVAPIESECTDEGNFNIQIPLEGVWSFSAVGRTGDTIVMQSITPVEVYVEKLVRGFELEPISIIVYPVCLEDYTGSIKLQFHDETEEFGPVSKIKFSFTDQVIENGEILFNEKKVANFEIDEIPAGLHNVIFDFFNQDNIRISSYVDTIVIFSGFETNTWQKSGNNTFILMDELFYNFEETELPSDFEYPIVLWNKKDSAEGGTTGTWSSSVGYALFSQISENIKLEDGVLFGKNINNFWFDDKNFKIYASEPVGNEIYLFSYPSYAGYEVGKYIPVDVSASPACIYDGNIWFVTVIDNTYRISKLINGKLESYSICNSDNTEIQFSSNIPESQDVRASLKLCADSEYIYALYSYQNKVTYKDEWNNDCSYIQDCTFELKKFAISDNDKKLIKLAECEVTAVEDFEITAEEQTSIFDGDFKINDFMVIKESDNETSLYALLCDEPVRGGIAKFKSTITEGNHTLELGTINSRKLYGWWYSDTVAADLEELREAAQAVDELDNTHQLQFRTRYSVSQLKGRNPFELASLGDATITDYIRGQWAENEQYYGPVDETAILNALVPVNEIIARIRETASAQTVMYAPQKFIARKPDELIIAEEDGYGYDDNTNRVYSLNLRTLSVTKTTVNVSFNGYMESGYHSF</sequence>
<evidence type="ECO:0000256" key="1">
    <source>
        <dbReference type="SAM" id="SignalP"/>
    </source>
</evidence>
<feature type="signal peptide" evidence="1">
    <location>
        <begin position="1"/>
        <end position="20"/>
    </location>
</feature>
<gene>
    <name evidence="2" type="ORF">SAMN04487977_10730</name>
</gene>
<dbReference type="Proteomes" id="UP000182360">
    <property type="component" value="Unassembled WGS sequence"/>
</dbReference>
<reference evidence="2 3" key="1">
    <citation type="submission" date="2016-10" db="EMBL/GenBank/DDBJ databases">
        <authorList>
            <person name="de Groot N.N."/>
        </authorList>
    </citation>
    <scope>NUCLEOTIDE SEQUENCE [LARGE SCALE GENOMIC DNA]</scope>
    <source>
        <strain evidence="2 3">B25</strain>
    </source>
</reference>
<organism evidence="2 3">
    <name type="scientific">Treponema bryantii</name>
    <dbReference type="NCBI Taxonomy" id="163"/>
    <lineage>
        <taxon>Bacteria</taxon>
        <taxon>Pseudomonadati</taxon>
        <taxon>Spirochaetota</taxon>
        <taxon>Spirochaetia</taxon>
        <taxon>Spirochaetales</taxon>
        <taxon>Treponemataceae</taxon>
        <taxon>Treponema</taxon>
    </lineage>
</organism>
<dbReference type="EMBL" id="FOFU01000007">
    <property type="protein sequence ID" value="SEQ62431.1"/>
    <property type="molecule type" value="Genomic_DNA"/>
</dbReference>
<feature type="chain" id="PRO_5010296694" evidence="1">
    <location>
        <begin position="21"/>
        <end position="718"/>
    </location>
</feature>